<accession>A0A1B1C730</accession>
<proteinExistence type="predicted"/>
<evidence type="ECO:0000313" key="1">
    <source>
        <dbReference type="EMBL" id="ANP85592.1"/>
    </source>
</evidence>
<organism evidence="1 2">
    <name type="scientific">Rhizobium leguminosarum</name>
    <dbReference type="NCBI Taxonomy" id="384"/>
    <lineage>
        <taxon>Bacteria</taxon>
        <taxon>Pseudomonadati</taxon>
        <taxon>Pseudomonadota</taxon>
        <taxon>Alphaproteobacteria</taxon>
        <taxon>Hyphomicrobiales</taxon>
        <taxon>Rhizobiaceae</taxon>
        <taxon>Rhizobium/Agrobacterium group</taxon>
        <taxon>Rhizobium</taxon>
    </lineage>
</organism>
<dbReference type="Proteomes" id="UP000092691">
    <property type="component" value="Chromosome"/>
</dbReference>
<dbReference type="EMBL" id="CP016286">
    <property type="protein sequence ID" value="ANP85592.1"/>
    <property type="molecule type" value="Genomic_DNA"/>
</dbReference>
<name>A0A1B1C730_RHILE</name>
<protein>
    <submittedName>
        <fullName evidence="1">Uncharacterized protein</fullName>
    </submittedName>
</protein>
<dbReference type="AlphaFoldDB" id="A0A1B1C730"/>
<evidence type="ECO:0000313" key="2">
    <source>
        <dbReference type="Proteomes" id="UP000092691"/>
    </source>
</evidence>
<dbReference type="RefSeq" id="WP_065279969.1">
    <property type="nucleotide sequence ID" value="NZ_CP016286.1"/>
</dbReference>
<reference evidence="1 2" key="1">
    <citation type="submission" date="2016-06" db="EMBL/GenBank/DDBJ databases">
        <title>Microsymbionts genomes from the relict species Vavilovia formosa.</title>
        <authorList>
            <person name="Chirak E."/>
            <person name="Kimeklis A."/>
            <person name="Andronov E."/>
        </authorList>
    </citation>
    <scope>NUCLEOTIDE SEQUENCE [LARGE SCALE GENOMIC DNA]</scope>
    <source>
        <strain evidence="1 2">Vaf10</strain>
    </source>
</reference>
<sequence length="118" mass="13014">MTGALEHLRGLLTAAVIDTAKYRDTQRQDRIGLDVSDIYDAAEEVKIVAHPTAYRQTLVARFYLEDDSSFAEKATMRLNGEQHECKVILKPGSYRVVVDGEDTKPASDVFAVVGPEGT</sequence>
<gene>
    <name evidence="1" type="ORF">BA011_07500</name>
</gene>